<dbReference type="GeneTree" id="ENSGT00950000182990"/>
<feature type="region of interest" description="Disordered" evidence="1">
    <location>
        <begin position="33"/>
        <end position="53"/>
    </location>
</feature>
<accession>A0A2K5PNG6</accession>
<reference evidence="2" key="1">
    <citation type="submission" date="2025-08" db="UniProtKB">
        <authorList>
            <consortium name="Ensembl"/>
        </authorList>
    </citation>
    <scope>IDENTIFICATION</scope>
</reference>
<dbReference type="AlphaFoldDB" id="A0A2K5PNG6"/>
<evidence type="ECO:0000256" key="1">
    <source>
        <dbReference type="SAM" id="MobiDB-lite"/>
    </source>
</evidence>
<keyword evidence="3" id="KW-1185">Reference proteome</keyword>
<dbReference type="Proteomes" id="UP000233040">
    <property type="component" value="Unassembled WGS sequence"/>
</dbReference>
<evidence type="ECO:0000313" key="2">
    <source>
        <dbReference type="Ensembl" id="ENSCCAP00000005165.1"/>
    </source>
</evidence>
<gene>
    <name evidence="2" type="primary">FADS2</name>
</gene>
<evidence type="ECO:0000313" key="3">
    <source>
        <dbReference type="Proteomes" id="UP000233040"/>
    </source>
</evidence>
<dbReference type="Ensembl" id="ENSCCAT00000022465.1">
    <property type="protein sequence ID" value="ENSCCAP00000005165.1"/>
    <property type="gene ID" value="ENSCCAG00000020221.1"/>
</dbReference>
<organism evidence="2 3">
    <name type="scientific">Cebus imitator</name>
    <name type="common">Panamanian white-faced capuchin</name>
    <name type="synonym">Cebus capucinus imitator</name>
    <dbReference type="NCBI Taxonomy" id="2715852"/>
    <lineage>
        <taxon>Eukaryota</taxon>
        <taxon>Metazoa</taxon>
        <taxon>Chordata</taxon>
        <taxon>Craniata</taxon>
        <taxon>Vertebrata</taxon>
        <taxon>Euteleostomi</taxon>
        <taxon>Mammalia</taxon>
        <taxon>Eutheria</taxon>
        <taxon>Euarchontoglires</taxon>
        <taxon>Primates</taxon>
        <taxon>Haplorrhini</taxon>
        <taxon>Platyrrhini</taxon>
        <taxon>Cebidae</taxon>
        <taxon>Cebinae</taxon>
        <taxon>Cebus</taxon>
    </lineage>
</organism>
<sequence>MTREPPGCRRVNSLMLYTLRSITSHRSLYPERCATSSQKGKKKTLMPIVMKPC</sequence>
<name>A0A2K5PNG6_CEBIM</name>
<protein>
    <submittedName>
        <fullName evidence="2">Fatty acid desaturase 2</fullName>
    </submittedName>
</protein>
<proteinExistence type="predicted"/>
<reference evidence="2" key="2">
    <citation type="submission" date="2025-09" db="UniProtKB">
        <authorList>
            <consortium name="Ensembl"/>
        </authorList>
    </citation>
    <scope>IDENTIFICATION</scope>
</reference>